<dbReference type="Proteomes" id="UP000324222">
    <property type="component" value="Unassembled WGS sequence"/>
</dbReference>
<evidence type="ECO:0008006" key="3">
    <source>
        <dbReference type="Google" id="ProtNLM"/>
    </source>
</evidence>
<dbReference type="EMBL" id="VSRR010060359">
    <property type="protein sequence ID" value="MPC82643.1"/>
    <property type="molecule type" value="Genomic_DNA"/>
</dbReference>
<sequence>MIVLTFFGSTHPDYIHIGPLHLHIKAFIDWSLQCLGCYESGHSKKHCTNPHRSAVALPWMPT</sequence>
<accession>A0A5B7IK12</accession>
<organism evidence="1 2">
    <name type="scientific">Portunus trituberculatus</name>
    <name type="common">Swimming crab</name>
    <name type="synonym">Neptunus trituberculatus</name>
    <dbReference type="NCBI Taxonomy" id="210409"/>
    <lineage>
        <taxon>Eukaryota</taxon>
        <taxon>Metazoa</taxon>
        <taxon>Ecdysozoa</taxon>
        <taxon>Arthropoda</taxon>
        <taxon>Crustacea</taxon>
        <taxon>Multicrustacea</taxon>
        <taxon>Malacostraca</taxon>
        <taxon>Eumalacostraca</taxon>
        <taxon>Eucarida</taxon>
        <taxon>Decapoda</taxon>
        <taxon>Pleocyemata</taxon>
        <taxon>Brachyura</taxon>
        <taxon>Eubrachyura</taxon>
        <taxon>Portunoidea</taxon>
        <taxon>Portunidae</taxon>
        <taxon>Portuninae</taxon>
        <taxon>Portunus</taxon>
    </lineage>
</organism>
<name>A0A5B7IK12_PORTR</name>
<keyword evidence="2" id="KW-1185">Reference proteome</keyword>
<reference evidence="1 2" key="1">
    <citation type="submission" date="2019-05" db="EMBL/GenBank/DDBJ databases">
        <title>Another draft genome of Portunus trituberculatus and its Hox gene families provides insights of decapod evolution.</title>
        <authorList>
            <person name="Jeong J.-H."/>
            <person name="Song I."/>
            <person name="Kim S."/>
            <person name="Choi T."/>
            <person name="Kim D."/>
            <person name="Ryu S."/>
            <person name="Kim W."/>
        </authorList>
    </citation>
    <scope>NUCLEOTIDE SEQUENCE [LARGE SCALE GENOMIC DNA]</scope>
    <source>
        <tissue evidence="1">Muscle</tissue>
    </source>
</reference>
<evidence type="ECO:0000313" key="1">
    <source>
        <dbReference type="EMBL" id="MPC82643.1"/>
    </source>
</evidence>
<evidence type="ECO:0000313" key="2">
    <source>
        <dbReference type="Proteomes" id="UP000324222"/>
    </source>
</evidence>
<protein>
    <recommendedName>
        <fullName evidence="3">CCHC-type domain-containing protein</fullName>
    </recommendedName>
</protein>
<comment type="caution">
    <text evidence="1">The sequence shown here is derived from an EMBL/GenBank/DDBJ whole genome shotgun (WGS) entry which is preliminary data.</text>
</comment>
<proteinExistence type="predicted"/>
<gene>
    <name evidence="1" type="ORF">E2C01_077318</name>
</gene>
<dbReference type="AlphaFoldDB" id="A0A5B7IK12"/>